<dbReference type="eggNOG" id="ENOG502REMN">
    <property type="taxonomic scope" value="Eukaryota"/>
</dbReference>
<dbReference type="KEGG" id="edi:EDI_318680"/>
<dbReference type="Proteomes" id="UP000008076">
    <property type="component" value="Unassembled WGS sequence"/>
</dbReference>
<accession>B0EAA2</accession>
<dbReference type="VEuPathDB" id="AmoebaDB:EDI_318680"/>
<name>B0EAA2_ENTDS</name>
<proteinExistence type="predicted"/>
<dbReference type="GeneID" id="5880209"/>
<keyword evidence="2" id="KW-1185">Reference proteome</keyword>
<evidence type="ECO:0000313" key="1">
    <source>
        <dbReference type="EMBL" id="EDR28552.1"/>
    </source>
</evidence>
<dbReference type="EMBL" id="DS548442">
    <property type="protein sequence ID" value="EDR28552.1"/>
    <property type="molecule type" value="Genomic_DNA"/>
</dbReference>
<evidence type="ECO:0000313" key="2">
    <source>
        <dbReference type="Proteomes" id="UP000008076"/>
    </source>
</evidence>
<protein>
    <submittedName>
        <fullName evidence="1">Uncharacterized protein</fullName>
    </submittedName>
</protein>
<reference evidence="2" key="1">
    <citation type="submission" date="2007-12" db="EMBL/GenBank/DDBJ databases">
        <title>Annotation of Entamoeba dispar SAW760.</title>
        <authorList>
            <person name="Lorenzi H."/>
            <person name="Inman J."/>
            <person name="Schobel S."/>
            <person name="Amedeo P."/>
            <person name="Caler E."/>
        </authorList>
    </citation>
    <scope>NUCLEOTIDE SEQUENCE [LARGE SCALE GENOMIC DNA]</scope>
    <source>
        <strain evidence="2">ATCC PRA-260 / SAW760</strain>
    </source>
</reference>
<dbReference type="RefSeq" id="XP_001735269.1">
    <property type="nucleotide sequence ID" value="XM_001735217.1"/>
</dbReference>
<sequence length="1423" mass="162599">MSLTNSPFSFSSTNGIGMSSNGLGGIGMSTNGLGGIGMSTSGLGGIGMSTTQLPGVSSEGNFRISNGTLLTAKSIDVSKTKVVYRYSFINDTPENRTPNKYPTLFEAPLSETIESCLYEGVRQTNGEFSSVECTIIDNGNKTTLSIPKKIIDEFCQHNKISDIETVSQCYLLKRKKVGITLSNLQTHYQLSIISTLLKLKEIFEIPNDQLKRIAPKLAKDLLNEILHRYDCEDDILIRNSAFLLLSTISKIISFDEQDMENINNIQKKAEESNMIEVKMKCFYCVVNSFIRYKNNEFLQPNSDGTNIGLLEELREDPYYGLLYVIVMRLQRQTNSLVNSLLGKLINNSNVLTELALTSTVFEDYGEIWLGFYSQLIISFILTIDEQNIKDIFEYQFEFGARLLDCVVIAIHHCNKNISIWKQPLFSFVENILKYGLNEKCIGTILVFLISICNCKEGSDKLNEILITNNSTPYSWDEVSKIFNQATIRFVNKGMVVEQTEWVYLYLQLLRKIFKYNPRIGFDFAYSEISFASLLGEALTSNLSVRFKSACLDLLSILVVRSDDIEQFWNSIIKRANLFKQNSTWDIVRECDSNDGLILLSSFVKIFTVLLQNLPPTIEADLVEISPITKFLISAFNKLPSTLKFVLKESEPYKGNERKFCYSISRRFIIMFTELIRLINRIIPSNCVKNLKDIPNLPTELIIQHINESMYRTTSGILNTIMKIFSISARAIETEICAPSFIKRISNDILKFLLTFNDISENIISIKNKLIPSNVIINLFEQQPGLISFVLKAGISFEMGKDWLKIFELLLEKMPIIRLNEVFKQDQIFESLYHIFIEDLEIGGPSLDIVATSLRRNGGNEFGLRVMGVEKGENNINEEIIKSLIKLFENGNLQNKYVSSSIIKSLLYSRVSNTVINCIEQGFISTIFNKIIRPSIDGDEIIHKINLMLLNIYYYYIRINQIQINSDNILQVLDFYTIYCLNIKEECEAYECFKSLCGIISILSNNSDISILKKYSNIIIQLIKLGNSITLTPLVMTLLTLTNSIVNDCILKKDEREIILLSQNIISGLNIFISNPIVLNCTLLSFAKMLEFEKYDLPEEIKNIMPNLQLNQAHLVILASYIQYHNIPEYLLASLPTLFLNEYAFPLLLTLSTTNKGCLLLLRQGIFSVLQDTIVLTKNKYIWKILRNVSDKCSPNDLISIQELLRIKPAIISMIKFPERLIRGSIDGNIIINYTLDSLEVQSDIIRFVVNVWNGNGDHPIIGDLLRWLIDIRNYSVRCINHTKINNMGKKLSEEDCYMNDIMSSAFEYIVKVIIQKPTEKIFSITYNESIMINFLRQLYSTSQSKLEMAKDDFKKLEKLHSEEITNKEMIEFVGGEKEMKKQTPLKIQFDQIYNKKKVILSMTISELSTMINTFTQYFSSIIN</sequence>
<dbReference type="OMA" id="FSSVECT"/>
<dbReference type="OrthoDB" id="27010at2759"/>
<organism evidence="2">
    <name type="scientific">Entamoeba dispar (strain ATCC PRA-260 / SAW760)</name>
    <dbReference type="NCBI Taxonomy" id="370354"/>
    <lineage>
        <taxon>Eukaryota</taxon>
        <taxon>Amoebozoa</taxon>
        <taxon>Evosea</taxon>
        <taxon>Archamoebae</taxon>
        <taxon>Mastigamoebida</taxon>
        <taxon>Entamoebidae</taxon>
        <taxon>Entamoeba</taxon>
    </lineage>
</organism>
<gene>
    <name evidence="1" type="ORF">EDI_318680</name>
</gene>